<reference evidence="7 8" key="1">
    <citation type="submission" date="2018-12" db="EMBL/GenBank/DDBJ databases">
        <title>The Draft Genome Sequence of the Soil Bacterium Pedobacter tournemirensis R1.</title>
        <authorList>
            <person name="He J."/>
        </authorList>
    </citation>
    <scope>NUCLEOTIDE SEQUENCE [LARGE SCALE GENOMIC DNA]</scope>
    <source>
        <strain evidence="7 8">R1</strain>
    </source>
</reference>
<evidence type="ECO:0000313" key="8">
    <source>
        <dbReference type="Proteomes" id="UP000290848"/>
    </source>
</evidence>
<proteinExistence type="predicted"/>
<name>A0A4Q0M8W1_9SPHI</name>
<dbReference type="InterPro" id="IPR022791">
    <property type="entry name" value="L-PG_synthase/AglD"/>
</dbReference>
<evidence type="ECO:0000256" key="1">
    <source>
        <dbReference type="ARBA" id="ARBA00004651"/>
    </source>
</evidence>
<sequence>MNQKSKKVVSILVKVAVFVLATVFIVYKLNNNTNLHNFNMLIGNLTAEKVYFTLGGIFLLMLLNWFLEALKWKYLVRQIEKISVAKAVESVFCGLTWAIFTPNRIGEYGGRVFFLSPRRRVFGAIAMGIGAIGQMVITNVLGAIAVLWFIRTFLVISTELYYILFVATLIFCLFFLLFYFNIRWLNRVLNKIAFLKRFRKFFMILASYRRGNLLVVFNFCIARFIVFTSQYYLIINMLLPELPVFSMIMMIFILFFIQSALPSLDLLDVGVRTMTATYFFSFITQQEVAIMASTACIWLINLIVPAIIGIPFVFKLNFFGTNRS</sequence>
<dbReference type="Proteomes" id="UP000290848">
    <property type="component" value="Unassembled WGS sequence"/>
</dbReference>
<keyword evidence="5 6" id="KW-0472">Membrane</keyword>
<feature type="transmembrane region" description="Helical" evidence="6">
    <location>
        <begin position="201"/>
        <end position="225"/>
    </location>
</feature>
<dbReference type="EMBL" id="RXOC01000008">
    <property type="protein sequence ID" value="RXF69169.1"/>
    <property type="molecule type" value="Genomic_DNA"/>
</dbReference>
<keyword evidence="2" id="KW-1003">Cell membrane</keyword>
<dbReference type="Pfam" id="PF03706">
    <property type="entry name" value="LPG_synthase_TM"/>
    <property type="match status" value="1"/>
</dbReference>
<comment type="caution">
    <text evidence="7">The sequence shown here is derived from an EMBL/GenBank/DDBJ whole genome shotgun (WGS) entry which is preliminary data.</text>
</comment>
<dbReference type="RefSeq" id="WP_128769977.1">
    <property type="nucleotide sequence ID" value="NZ_RXOC01000008.1"/>
</dbReference>
<feature type="transmembrane region" description="Helical" evidence="6">
    <location>
        <begin position="121"/>
        <end position="148"/>
    </location>
</feature>
<gene>
    <name evidence="7" type="ORF">EKH83_13535</name>
</gene>
<evidence type="ECO:0000313" key="7">
    <source>
        <dbReference type="EMBL" id="RXF69169.1"/>
    </source>
</evidence>
<evidence type="ECO:0008006" key="9">
    <source>
        <dbReference type="Google" id="ProtNLM"/>
    </source>
</evidence>
<keyword evidence="4 6" id="KW-1133">Transmembrane helix</keyword>
<dbReference type="GO" id="GO:0005886">
    <property type="term" value="C:plasma membrane"/>
    <property type="evidence" value="ECO:0007669"/>
    <property type="project" value="UniProtKB-SubCell"/>
</dbReference>
<keyword evidence="3 6" id="KW-0812">Transmembrane</keyword>
<evidence type="ECO:0000256" key="5">
    <source>
        <dbReference type="ARBA" id="ARBA00023136"/>
    </source>
</evidence>
<evidence type="ECO:0000256" key="3">
    <source>
        <dbReference type="ARBA" id="ARBA00022692"/>
    </source>
</evidence>
<organism evidence="7 8">
    <name type="scientific">Arcticibacter tournemirensis</name>
    <dbReference type="NCBI Taxonomy" id="699437"/>
    <lineage>
        <taxon>Bacteria</taxon>
        <taxon>Pseudomonadati</taxon>
        <taxon>Bacteroidota</taxon>
        <taxon>Sphingobacteriia</taxon>
        <taxon>Sphingobacteriales</taxon>
        <taxon>Sphingobacteriaceae</taxon>
        <taxon>Arcticibacter</taxon>
    </lineage>
</organism>
<feature type="transmembrane region" description="Helical" evidence="6">
    <location>
        <begin position="160"/>
        <end position="180"/>
    </location>
</feature>
<protein>
    <recommendedName>
        <fullName evidence="9">Flippase-like domain-containing protein</fullName>
    </recommendedName>
</protein>
<evidence type="ECO:0000256" key="4">
    <source>
        <dbReference type="ARBA" id="ARBA00022989"/>
    </source>
</evidence>
<feature type="transmembrane region" description="Helical" evidence="6">
    <location>
        <begin position="50"/>
        <end position="67"/>
    </location>
</feature>
<dbReference type="AlphaFoldDB" id="A0A4Q0M8W1"/>
<feature type="transmembrane region" description="Helical" evidence="6">
    <location>
        <begin position="231"/>
        <end position="257"/>
    </location>
</feature>
<accession>A0A4Q0M8W1</accession>
<evidence type="ECO:0000256" key="2">
    <source>
        <dbReference type="ARBA" id="ARBA00022475"/>
    </source>
</evidence>
<evidence type="ECO:0000256" key="6">
    <source>
        <dbReference type="SAM" id="Phobius"/>
    </source>
</evidence>
<comment type="subcellular location">
    <subcellularLocation>
        <location evidence="1">Cell membrane</location>
        <topology evidence="1">Multi-pass membrane protein</topology>
    </subcellularLocation>
</comment>
<feature type="transmembrane region" description="Helical" evidence="6">
    <location>
        <begin position="12"/>
        <end position="30"/>
    </location>
</feature>
<feature type="transmembrane region" description="Helical" evidence="6">
    <location>
        <begin position="289"/>
        <end position="314"/>
    </location>
</feature>